<name>A0AAX1JFD6_9MYCO</name>
<evidence type="ECO:0000259" key="1">
    <source>
        <dbReference type="Pfam" id="PF13577"/>
    </source>
</evidence>
<reference evidence="2 4" key="1">
    <citation type="journal article" date="2019" name="Emerg. Microbes Infect.">
        <title>Comprehensive subspecies identification of 175 nontuberculous mycobacteria species based on 7547 genomic profiles.</title>
        <authorList>
            <person name="Matsumoto Y."/>
            <person name="Kinjo T."/>
            <person name="Motooka D."/>
            <person name="Nabeya D."/>
            <person name="Jung N."/>
            <person name="Uechi K."/>
            <person name="Horii T."/>
            <person name="Iida T."/>
            <person name="Fujita J."/>
            <person name="Nakamura S."/>
        </authorList>
    </citation>
    <scope>NUCLEOTIDE SEQUENCE [LARGE SCALE GENOMIC DNA]</scope>
    <source>
        <strain evidence="2 4">JCM 13573</strain>
    </source>
</reference>
<evidence type="ECO:0000313" key="3">
    <source>
        <dbReference type="EMBL" id="QPI40284.1"/>
    </source>
</evidence>
<dbReference type="EMBL" id="CP065047">
    <property type="protein sequence ID" value="QPI40284.1"/>
    <property type="molecule type" value="Genomic_DNA"/>
</dbReference>
<dbReference type="RefSeq" id="WP_085074126.1">
    <property type="nucleotide sequence ID" value="NZ_BLKU01000003.1"/>
</dbReference>
<evidence type="ECO:0000313" key="5">
    <source>
        <dbReference type="Proteomes" id="UP000663583"/>
    </source>
</evidence>
<dbReference type="EMBL" id="BLKU01000003">
    <property type="protein sequence ID" value="GFG65023.1"/>
    <property type="molecule type" value="Genomic_DNA"/>
</dbReference>
<keyword evidence="4" id="KW-1185">Reference proteome</keyword>
<reference evidence="2" key="2">
    <citation type="submission" date="2020-02" db="EMBL/GenBank/DDBJ databases">
        <authorList>
            <person name="Matsumoto Y."/>
            <person name="Kinjo T."/>
            <person name="Motooka D."/>
            <person name="Nabeya D."/>
            <person name="Jung N."/>
            <person name="Uechi K."/>
            <person name="Horii T."/>
            <person name="Iida T."/>
            <person name="Fujita J."/>
            <person name="Nakamura S."/>
        </authorList>
    </citation>
    <scope>NUCLEOTIDE SEQUENCE</scope>
    <source>
        <strain evidence="2">JCM 13573</strain>
    </source>
</reference>
<reference evidence="3" key="3">
    <citation type="submission" date="2020-11" db="EMBL/GenBank/DDBJ databases">
        <title>Intraspecies plasmid and genomic variation of Mycobacterium kubicae revealed by the complete genome sequences of two clinical isolates.</title>
        <authorList>
            <person name="Hendrix J.R."/>
            <person name="Epperson L.E."/>
            <person name="Honda J.R."/>
            <person name="Strong M."/>
        </authorList>
    </citation>
    <scope>NUCLEOTIDE SEQUENCE</scope>
    <source>
        <strain evidence="3">JCM 13573</strain>
    </source>
</reference>
<dbReference type="AlphaFoldDB" id="A0AAX1JFD6"/>
<dbReference type="SUPFAM" id="SSF54427">
    <property type="entry name" value="NTF2-like"/>
    <property type="match status" value="1"/>
</dbReference>
<protein>
    <submittedName>
        <fullName evidence="3">Nuclear transport factor 2 family protein</fullName>
    </submittedName>
</protein>
<dbReference type="InterPro" id="IPR037401">
    <property type="entry name" value="SnoaL-like"/>
</dbReference>
<dbReference type="Proteomes" id="UP000663583">
    <property type="component" value="Chromosome"/>
</dbReference>
<evidence type="ECO:0000313" key="4">
    <source>
        <dbReference type="Proteomes" id="UP000465306"/>
    </source>
</evidence>
<dbReference type="Proteomes" id="UP000465306">
    <property type="component" value="Unassembled WGS sequence"/>
</dbReference>
<organism evidence="3 5">
    <name type="scientific">Mycobacterium kubicae</name>
    <dbReference type="NCBI Taxonomy" id="120959"/>
    <lineage>
        <taxon>Bacteria</taxon>
        <taxon>Bacillati</taxon>
        <taxon>Actinomycetota</taxon>
        <taxon>Actinomycetes</taxon>
        <taxon>Mycobacteriales</taxon>
        <taxon>Mycobacteriaceae</taxon>
        <taxon>Mycobacterium</taxon>
        <taxon>Mycobacterium simiae complex</taxon>
    </lineage>
</organism>
<gene>
    <name evidence="3" type="ORF">I2456_13155</name>
    <name evidence="2" type="ORF">MKUB_25130</name>
</gene>
<proteinExistence type="predicted"/>
<dbReference type="Gene3D" id="3.10.450.50">
    <property type="match status" value="1"/>
</dbReference>
<evidence type="ECO:0000313" key="2">
    <source>
        <dbReference type="EMBL" id="GFG65023.1"/>
    </source>
</evidence>
<dbReference type="KEGG" id="mku:I2456_13155"/>
<dbReference type="InterPro" id="IPR032710">
    <property type="entry name" value="NTF2-like_dom_sf"/>
</dbReference>
<dbReference type="Pfam" id="PF13577">
    <property type="entry name" value="SnoaL_4"/>
    <property type="match status" value="1"/>
</dbReference>
<accession>A0AAX1JFD6</accession>
<sequence length="160" mass="17512">MSVPAADRAALSELAHRYAAHVDDRQFPTVAYLFTEGAELVIPDPPASLEPVHAHRGRDAIGAAVAAVAQTERTQHAIVGEVYDPGAQPGTAYGRISCVAHHWNRRPDTGSAEAVDVVWHVRYDDEYESTSVGWLISRRVLTINAIETRPVRRIRGRAPS</sequence>
<feature type="domain" description="SnoaL-like" evidence="1">
    <location>
        <begin position="5"/>
        <end position="139"/>
    </location>
</feature>